<evidence type="ECO:0000313" key="3">
    <source>
        <dbReference type="EMBL" id="WGN96263.1"/>
    </source>
</evidence>
<evidence type="ECO:0000256" key="1">
    <source>
        <dbReference type="SAM" id="MobiDB-lite"/>
    </source>
</evidence>
<sequence length="77" mass="8058">MNGAFKIILALCLIAQVLNCVQGKPAETEEQEGVSSNSGSDSSNADRAARSLIDATAICAKGYVKDPTNGKCRELVD</sequence>
<organism evidence="3">
    <name type="scientific">Ochrogaster lunifer</name>
    <name type="common">Bag-shelter moth</name>
    <dbReference type="NCBI Taxonomy" id="319761"/>
    <lineage>
        <taxon>Eukaryota</taxon>
        <taxon>Metazoa</taxon>
        <taxon>Ecdysozoa</taxon>
        <taxon>Arthropoda</taxon>
        <taxon>Hexapoda</taxon>
        <taxon>Insecta</taxon>
        <taxon>Pterygota</taxon>
        <taxon>Neoptera</taxon>
        <taxon>Endopterygota</taxon>
        <taxon>Lepidoptera</taxon>
        <taxon>Glossata</taxon>
        <taxon>Ditrysia</taxon>
        <taxon>Noctuoidea</taxon>
        <taxon>Notodontidae</taxon>
        <taxon>Thaumetopoeinae</taxon>
        <taxon>Ochrogaster</taxon>
    </lineage>
</organism>
<name>A0AA49ETM4_OCHLU</name>
<reference evidence="3" key="1">
    <citation type="journal article" date="2023" name="Proteomics">
        <title>Proteome of urticating setae of Ochrogaster lunifer, a processionary caterpillar of medical and veterinary importance, including primary structures of putative toxins.</title>
        <authorList>
            <person name="Walker A.A."/>
            <person name="Perkins L.E."/>
            <person name="Battisti A."/>
            <person name="Zalucki M.P."/>
            <person name="King G.F."/>
        </authorList>
    </citation>
    <scope>NUCLEOTIDE SEQUENCE</scope>
    <source>
        <strain evidence="3">U-TPTX</strain>
    </source>
</reference>
<protein>
    <submittedName>
        <fullName evidence="3">Setae polypeptide</fullName>
    </submittedName>
</protein>
<dbReference type="AlphaFoldDB" id="A0AA49ETM4"/>
<dbReference type="EMBL" id="OQ876625">
    <property type="protein sequence ID" value="WGN96263.1"/>
    <property type="molecule type" value="mRNA"/>
</dbReference>
<feature type="chain" id="PRO_5041283801" evidence="2">
    <location>
        <begin position="24"/>
        <end position="77"/>
    </location>
</feature>
<feature type="signal peptide" evidence="2">
    <location>
        <begin position="1"/>
        <end position="23"/>
    </location>
</feature>
<keyword evidence="2" id="KW-0732">Signal</keyword>
<proteinExistence type="evidence at transcript level"/>
<evidence type="ECO:0000256" key="2">
    <source>
        <dbReference type="SAM" id="SignalP"/>
    </source>
</evidence>
<feature type="compositionally biased region" description="Low complexity" evidence="1">
    <location>
        <begin position="35"/>
        <end position="46"/>
    </location>
</feature>
<feature type="region of interest" description="Disordered" evidence="1">
    <location>
        <begin position="27"/>
        <end position="47"/>
    </location>
</feature>
<reference evidence="3" key="2">
    <citation type="submission" date="2023-04" db="EMBL/GenBank/DDBJ databases">
        <authorList>
            <person name="Walker A."/>
            <person name="Perkins L.E."/>
            <person name="Battisti A."/>
            <person name="Zalucki M.P."/>
            <person name="King G.F."/>
        </authorList>
    </citation>
    <scope>NUCLEOTIDE SEQUENCE</scope>
    <source>
        <strain evidence="3">U-TPTX</strain>
        <tissue evidence="3">True setae</tissue>
    </source>
</reference>
<accession>A0AA49ETM4</accession>